<gene>
    <name evidence="14" type="ORF">MCHLO_14218</name>
</gene>
<evidence type="ECO:0000256" key="8">
    <source>
        <dbReference type="ARBA" id="ARBA00023004"/>
    </source>
</evidence>
<comment type="subcellular location">
    <subcellularLocation>
        <location evidence="2">Nucleus</location>
    </subcellularLocation>
</comment>
<evidence type="ECO:0008006" key="16">
    <source>
        <dbReference type="Google" id="ProtNLM"/>
    </source>
</evidence>
<keyword evidence="7" id="KW-0560">Oxidoreductase</keyword>
<evidence type="ECO:0000256" key="7">
    <source>
        <dbReference type="ARBA" id="ARBA00023002"/>
    </source>
</evidence>
<name>A0ABQ0M2Y4_MYCCL</name>
<feature type="domain" description="DyP dimeric alpha+beta barrel" evidence="13">
    <location>
        <begin position="161"/>
        <end position="313"/>
    </location>
</feature>
<dbReference type="Proteomes" id="UP000815677">
    <property type="component" value="Unassembled WGS sequence"/>
</dbReference>
<dbReference type="InterPro" id="IPR006314">
    <property type="entry name" value="Dyp_peroxidase"/>
</dbReference>
<dbReference type="EMBL" id="DF849506">
    <property type="protein sequence ID" value="GAT57708.1"/>
    <property type="molecule type" value="Genomic_DNA"/>
</dbReference>
<protein>
    <recommendedName>
        <fullName evidence="16">Peroxidase</fullName>
    </recommendedName>
</protein>
<keyword evidence="9" id="KW-0539">Nucleus</keyword>
<dbReference type="InterPro" id="IPR049509">
    <property type="entry name" value="DyP_N"/>
</dbReference>
<feature type="region of interest" description="Disordered" evidence="11">
    <location>
        <begin position="650"/>
        <end position="705"/>
    </location>
</feature>
<accession>A0ABQ0M2Y4</accession>
<dbReference type="Gene3D" id="2.130.10.10">
    <property type="entry name" value="YVTN repeat-like/Quinoprotein amine dehydrogenase"/>
    <property type="match status" value="2"/>
</dbReference>
<dbReference type="Pfam" id="PF21105">
    <property type="entry name" value="DyP_N"/>
    <property type="match status" value="1"/>
</dbReference>
<evidence type="ECO:0000256" key="5">
    <source>
        <dbReference type="ARBA" id="ARBA00022723"/>
    </source>
</evidence>
<evidence type="ECO:0000313" key="15">
    <source>
        <dbReference type="Proteomes" id="UP000815677"/>
    </source>
</evidence>
<dbReference type="Pfam" id="PF20628">
    <property type="entry name" value="Dyp_perox_C"/>
    <property type="match status" value="1"/>
</dbReference>
<feature type="repeat" description="WD" evidence="10">
    <location>
        <begin position="901"/>
        <end position="935"/>
    </location>
</feature>
<dbReference type="InterPro" id="IPR015943">
    <property type="entry name" value="WD40/YVTN_repeat-like_dom_sf"/>
</dbReference>
<feature type="compositionally biased region" description="Basic and acidic residues" evidence="11">
    <location>
        <begin position="1013"/>
        <end position="1025"/>
    </location>
</feature>
<evidence type="ECO:0000256" key="2">
    <source>
        <dbReference type="ARBA" id="ARBA00004123"/>
    </source>
</evidence>
<evidence type="ECO:0000256" key="6">
    <source>
        <dbReference type="ARBA" id="ARBA00022737"/>
    </source>
</evidence>
<dbReference type="InterPro" id="IPR036322">
    <property type="entry name" value="WD40_repeat_dom_sf"/>
</dbReference>
<feature type="compositionally biased region" description="Basic and acidic residues" evidence="11">
    <location>
        <begin position="684"/>
        <end position="697"/>
    </location>
</feature>
<feature type="repeat" description="WD" evidence="10">
    <location>
        <begin position="945"/>
        <end position="986"/>
    </location>
</feature>
<dbReference type="Pfam" id="PF00400">
    <property type="entry name" value="WD40"/>
    <property type="match status" value="5"/>
</dbReference>
<dbReference type="SUPFAM" id="SSF54909">
    <property type="entry name" value="Dimeric alpha+beta barrel"/>
    <property type="match status" value="1"/>
</dbReference>
<evidence type="ECO:0000256" key="11">
    <source>
        <dbReference type="SAM" id="MobiDB-lite"/>
    </source>
</evidence>
<dbReference type="InterPro" id="IPR048328">
    <property type="entry name" value="Dyp_perox_C"/>
</dbReference>
<evidence type="ECO:0000259" key="12">
    <source>
        <dbReference type="Pfam" id="PF20628"/>
    </source>
</evidence>
<dbReference type="PANTHER" id="PTHR19865">
    <property type="entry name" value="U3 SMALL NUCLEOLAR RNA INTERACTING PROTEIN 2"/>
    <property type="match status" value="1"/>
</dbReference>
<dbReference type="PROSITE" id="PS50294">
    <property type="entry name" value="WD_REPEATS_REGION"/>
    <property type="match status" value="2"/>
</dbReference>
<dbReference type="SUPFAM" id="SSF50978">
    <property type="entry name" value="WD40 repeat-like"/>
    <property type="match status" value="1"/>
</dbReference>
<feature type="repeat" description="WD" evidence="10">
    <location>
        <begin position="791"/>
        <end position="832"/>
    </location>
</feature>
<dbReference type="NCBIfam" id="TIGR01413">
    <property type="entry name" value="Dyp_perox_fam"/>
    <property type="match status" value="1"/>
</dbReference>
<dbReference type="PROSITE" id="PS00678">
    <property type="entry name" value="WD_REPEATS_1"/>
    <property type="match status" value="1"/>
</dbReference>
<evidence type="ECO:0000256" key="3">
    <source>
        <dbReference type="ARBA" id="ARBA00022559"/>
    </source>
</evidence>
<reference evidence="14" key="1">
    <citation type="submission" date="2014-09" db="EMBL/GenBank/DDBJ databases">
        <title>Genome sequence of the luminous mushroom Mycena chlorophos for searching fungal bioluminescence genes.</title>
        <authorList>
            <person name="Tanaka Y."/>
            <person name="Kasuga D."/>
            <person name="Oba Y."/>
            <person name="Hase S."/>
            <person name="Sato K."/>
            <person name="Oba Y."/>
            <person name="Sakakibara Y."/>
        </authorList>
    </citation>
    <scope>NUCLEOTIDE SEQUENCE</scope>
</reference>
<evidence type="ECO:0000259" key="13">
    <source>
        <dbReference type="Pfam" id="PF21105"/>
    </source>
</evidence>
<keyword evidence="3" id="KW-0575">Peroxidase</keyword>
<feature type="repeat" description="WD" evidence="10">
    <location>
        <begin position="856"/>
        <end position="892"/>
    </location>
</feature>
<dbReference type="InterPro" id="IPR019775">
    <property type="entry name" value="WD40_repeat_CS"/>
</dbReference>
<dbReference type="PROSITE" id="PS51404">
    <property type="entry name" value="DYP_PEROXIDASE"/>
    <property type="match status" value="1"/>
</dbReference>
<keyword evidence="6" id="KW-0677">Repeat</keyword>
<dbReference type="InterPro" id="IPR011008">
    <property type="entry name" value="Dimeric_a/b-barrel"/>
</dbReference>
<feature type="domain" description="Dyp-type peroxidase C-terminal" evidence="12">
    <location>
        <begin position="461"/>
        <end position="541"/>
    </location>
</feature>
<evidence type="ECO:0000256" key="10">
    <source>
        <dbReference type="PROSITE-ProRule" id="PRU00221"/>
    </source>
</evidence>
<evidence type="ECO:0000313" key="14">
    <source>
        <dbReference type="EMBL" id="GAT57708.1"/>
    </source>
</evidence>
<feature type="region of interest" description="Disordered" evidence="11">
    <location>
        <begin position="999"/>
        <end position="1025"/>
    </location>
</feature>
<keyword evidence="8" id="KW-0408">Iron</keyword>
<keyword evidence="4 10" id="KW-0853">WD repeat</keyword>
<keyword evidence="5" id="KW-0479">Metal-binding</keyword>
<keyword evidence="15" id="KW-1185">Reference proteome</keyword>
<comment type="cofactor">
    <cofactor evidence="1">
        <name>heme b</name>
        <dbReference type="ChEBI" id="CHEBI:60344"/>
    </cofactor>
</comment>
<dbReference type="PANTHER" id="PTHR19865:SF0">
    <property type="entry name" value="U3 SMALL NUCLEOLAR RNA-INTERACTING PROTEIN 2"/>
    <property type="match status" value="1"/>
</dbReference>
<dbReference type="InterPro" id="IPR001680">
    <property type="entry name" value="WD40_rpt"/>
</dbReference>
<dbReference type="InterPro" id="IPR039241">
    <property type="entry name" value="Rrp9-like"/>
</dbReference>
<evidence type="ECO:0000256" key="9">
    <source>
        <dbReference type="ARBA" id="ARBA00023242"/>
    </source>
</evidence>
<evidence type="ECO:0000256" key="4">
    <source>
        <dbReference type="ARBA" id="ARBA00022574"/>
    </source>
</evidence>
<organism evidence="14 15">
    <name type="scientific">Mycena chlorophos</name>
    <name type="common">Agaric fungus</name>
    <name type="synonym">Agaricus chlorophos</name>
    <dbReference type="NCBI Taxonomy" id="658473"/>
    <lineage>
        <taxon>Eukaryota</taxon>
        <taxon>Fungi</taxon>
        <taxon>Dikarya</taxon>
        <taxon>Basidiomycota</taxon>
        <taxon>Agaricomycotina</taxon>
        <taxon>Agaricomycetes</taxon>
        <taxon>Agaricomycetidae</taxon>
        <taxon>Agaricales</taxon>
        <taxon>Marasmiineae</taxon>
        <taxon>Mycenaceae</taxon>
        <taxon>Mycena</taxon>
    </lineage>
</organism>
<evidence type="ECO:0000256" key="1">
    <source>
        <dbReference type="ARBA" id="ARBA00001970"/>
    </source>
</evidence>
<dbReference type="SMART" id="SM00320">
    <property type="entry name" value="WD40"/>
    <property type="match status" value="6"/>
</dbReference>
<proteinExistence type="predicted"/>
<dbReference type="PROSITE" id="PS50082">
    <property type="entry name" value="WD_REPEATS_2"/>
    <property type="match status" value="4"/>
</dbReference>
<sequence length="1188" mass="129028">MAARNGQLFLRFVTIIRIGPWTQNIDNRVVGAYVDSRSTPTQAWFLTLTPSRPPNMFKEARGERWKTRTQGLGNAEPAALWALAMNPSAAALGPAGFSSPETDTSGCQLNILANAGHICHSLGFDPRLELPCEPSLAPAALPSLPTVQAVDELDDALNTDNIQSDILVGMKKSQELFYFFQINDAATFKSKMSSDIIALITTTTEILSVDTQPVTAVNLAFSQHGLDTLGVTDDLGDPNFTNGQLSDLTGDLPGPIGDDESTWLPEFTAGTIDGVFLLASDTVDNIDTQLASIQSTLGSSITTLYQIQGAARPGSEAGHEHFGFMDGISQPAVNGFTNPIYPGQTPVDAGLFLVGEASDPNLAARPASGWATDGSFLVFRQLQQLVPEFNEFLATHPLDQDTLTPEEGSELLGARMVGRWKSGAPIFLTPTQDDPVLAADPTRNNNFDYLDNSTQSNVDNHFNQSQCPFGAHIRKVHPRGDLDPSVENPHFIIRSSIPYGPELTASENATGISANDRGLAFVAYQSDISNGFTFLQNVWINSVGFPFGKYDPTVGVDPIIGTLNGLGAPKNISGLDPAVPDLDQTDVWHDVVLPTDYVISKGGEYFFSPSLNGAEARAAISTLQIPFQTEERAQLGEEEAQFDSHAFFASSKARKRKRAPGAQSSRKLQRKDTGKGAPRSRSKRSADEELDSDHTNDAGDIDDLDLEEQVDDVGSGDEDDETPAEKRLRLAQLYLDSVKEGLAEGEFDAAEIDKEIISARLQQDVMEHSGKMHLFVADTIDFTRPPEVLRTRGHRFSVTSAVASESGKHLFTSGKEGHIIKWDLSSGKKLASFYKVQPPSTSNGKGKQKSTLHTSVEGHTDSVLDLALSSDGKYLASAGKDRRIGVWDAEKGAWMTGFIGQNGHKDVVSCLAFRKGTHQLYTGSYDRTLKVYDLSPGVMGYVETLFGHQDHVLSVDALRGETCVSVGGRDKTVRYWKIADETQLVFRGGGRSKIREVLDGGLRGEEDEEDDKMEGTSKGKEREKSRKFIEGSMECVAMIDETNFVSGGDSGSLCLWSTQKKKPIFTQPLAHGLHQTQSATEGVVETPRWITAVASLRYSDLMASGSWDGNVRIWKLDPKLKSFTLVGTVSAPGVVNSLQFIIPGKHSAATAAQLPILVIGLGKEHRLGRWWNIQEGFNGSLVVSFRRT</sequence>